<evidence type="ECO:0000256" key="2">
    <source>
        <dbReference type="ARBA" id="ARBA00012534"/>
    </source>
</evidence>
<accession>A0A5M4B3R1</accession>
<evidence type="ECO:0000259" key="9">
    <source>
        <dbReference type="PROSITE" id="PS50122"/>
    </source>
</evidence>
<dbReference type="SUPFAM" id="SSF53335">
    <property type="entry name" value="S-adenosyl-L-methionine-dependent methyltransferases"/>
    <property type="match status" value="1"/>
</dbReference>
<dbReference type="InterPro" id="IPR000700">
    <property type="entry name" value="PAS-assoc_C"/>
</dbReference>
<dbReference type="PANTHER" id="PTHR24422:SF27">
    <property type="entry name" value="PROTEIN-GLUTAMATE O-METHYLTRANSFERASE"/>
    <property type="match status" value="1"/>
</dbReference>
<dbReference type="SUPFAM" id="SSF52738">
    <property type="entry name" value="Methylesterase CheB, C-terminal domain"/>
    <property type="match status" value="1"/>
</dbReference>
<dbReference type="GO" id="GO:0032259">
    <property type="term" value="P:methylation"/>
    <property type="evidence" value="ECO:0007669"/>
    <property type="project" value="UniProtKB-KW"/>
</dbReference>
<protein>
    <recommendedName>
        <fullName evidence="2">protein-glutamate O-methyltransferase</fullName>
        <ecNumber evidence="2">2.1.1.80</ecNumber>
    </recommendedName>
</protein>
<dbReference type="Pfam" id="PF03705">
    <property type="entry name" value="CheR_N"/>
    <property type="match status" value="1"/>
</dbReference>
<keyword evidence="12" id="KW-1185">Reference proteome</keyword>
<dbReference type="Gene3D" id="1.10.155.10">
    <property type="entry name" value="Chemotaxis receptor methyltransferase CheR, N-terminal domain"/>
    <property type="match status" value="1"/>
</dbReference>
<dbReference type="GO" id="GO:0008983">
    <property type="term" value="F:protein-glutamate O-methyltransferase activity"/>
    <property type="evidence" value="ECO:0007669"/>
    <property type="project" value="UniProtKB-EC"/>
</dbReference>
<organism evidence="11 12">
    <name type="scientific">Prolixibacter bellariivorans</name>
    <dbReference type="NCBI Taxonomy" id="314319"/>
    <lineage>
        <taxon>Bacteria</taxon>
        <taxon>Pseudomonadati</taxon>
        <taxon>Bacteroidota</taxon>
        <taxon>Bacteroidia</taxon>
        <taxon>Marinilabiliales</taxon>
        <taxon>Prolixibacteraceae</taxon>
        <taxon>Prolixibacter</taxon>
    </lineage>
</organism>
<evidence type="ECO:0000313" key="12">
    <source>
        <dbReference type="Proteomes" id="UP000391834"/>
    </source>
</evidence>
<evidence type="ECO:0000256" key="1">
    <source>
        <dbReference type="ARBA" id="ARBA00001541"/>
    </source>
</evidence>
<keyword evidence="4" id="KW-0808">Transferase</keyword>
<feature type="active site" evidence="6">
    <location>
        <position position="162"/>
    </location>
</feature>
<evidence type="ECO:0000259" key="8">
    <source>
        <dbReference type="PROSITE" id="PS50113"/>
    </source>
</evidence>
<dbReference type="SUPFAM" id="SSF47757">
    <property type="entry name" value="Chemotaxis receptor methyltransferase CheR, N-terminal domain"/>
    <property type="match status" value="1"/>
</dbReference>
<dbReference type="GO" id="GO:0006935">
    <property type="term" value="P:chemotaxis"/>
    <property type="evidence" value="ECO:0007669"/>
    <property type="project" value="UniProtKB-UniRule"/>
</dbReference>
<feature type="compositionally biased region" description="Basic and acidic residues" evidence="7">
    <location>
        <begin position="650"/>
        <end position="659"/>
    </location>
</feature>
<dbReference type="Pfam" id="PF01339">
    <property type="entry name" value="CheB_methylest"/>
    <property type="match status" value="1"/>
</dbReference>
<comment type="caution">
    <text evidence="11">The sequence shown here is derived from an EMBL/GenBank/DDBJ whole genome shotgun (WGS) entry which is preliminary data.</text>
</comment>
<feature type="active site" evidence="6">
    <location>
        <position position="70"/>
    </location>
</feature>
<dbReference type="SUPFAM" id="SSF57997">
    <property type="entry name" value="Tropomyosin"/>
    <property type="match status" value="1"/>
</dbReference>
<dbReference type="EMBL" id="BLAX01000001">
    <property type="protein sequence ID" value="GET34521.1"/>
    <property type="molecule type" value="Genomic_DNA"/>
</dbReference>
<dbReference type="InterPro" id="IPR022641">
    <property type="entry name" value="CheR_N"/>
</dbReference>
<evidence type="ECO:0000256" key="4">
    <source>
        <dbReference type="ARBA" id="ARBA00022679"/>
    </source>
</evidence>
<evidence type="ECO:0000259" key="10">
    <source>
        <dbReference type="PROSITE" id="PS50123"/>
    </source>
</evidence>
<feature type="domain" description="PAC" evidence="8">
    <location>
        <begin position="818"/>
        <end position="868"/>
    </location>
</feature>
<dbReference type="InterPro" id="IPR035909">
    <property type="entry name" value="CheB_C"/>
</dbReference>
<dbReference type="SUPFAM" id="SSF55785">
    <property type="entry name" value="PYP-like sensor domain (PAS domain)"/>
    <property type="match status" value="1"/>
</dbReference>
<dbReference type="Pfam" id="PF01739">
    <property type="entry name" value="CheR"/>
    <property type="match status" value="1"/>
</dbReference>
<dbReference type="Proteomes" id="UP000391834">
    <property type="component" value="Unassembled WGS sequence"/>
</dbReference>
<evidence type="ECO:0000313" key="11">
    <source>
        <dbReference type="EMBL" id="GET34521.1"/>
    </source>
</evidence>
<dbReference type="InterPro" id="IPR050903">
    <property type="entry name" value="Bact_Chemotaxis_MeTrfase"/>
</dbReference>
<proteinExistence type="predicted"/>
<dbReference type="Pfam" id="PF13596">
    <property type="entry name" value="PAS_10"/>
    <property type="match status" value="1"/>
</dbReference>
<dbReference type="InterPro" id="IPR035965">
    <property type="entry name" value="PAS-like_dom_sf"/>
</dbReference>
<dbReference type="GO" id="GO:0005737">
    <property type="term" value="C:cytoplasm"/>
    <property type="evidence" value="ECO:0007669"/>
    <property type="project" value="InterPro"/>
</dbReference>
<dbReference type="Gene3D" id="3.40.50.150">
    <property type="entry name" value="Vaccinia Virus protein VP39"/>
    <property type="match status" value="1"/>
</dbReference>
<dbReference type="SMART" id="SM00138">
    <property type="entry name" value="MeTrc"/>
    <property type="match status" value="1"/>
</dbReference>
<name>A0A5M4B3R1_9BACT</name>
<keyword evidence="3" id="KW-0489">Methyltransferase</keyword>
<dbReference type="PRINTS" id="PR00996">
    <property type="entry name" value="CHERMTFRASE"/>
</dbReference>
<dbReference type="PANTHER" id="PTHR24422">
    <property type="entry name" value="CHEMOTAXIS PROTEIN METHYLTRANSFERASE"/>
    <property type="match status" value="1"/>
</dbReference>
<reference evidence="11 12" key="1">
    <citation type="submission" date="2019-10" db="EMBL/GenBank/DDBJ databases">
        <title>Prolixibacter strains distinguished by the presence of nitrate reductase genes were adept at nitrate-dependent anaerobic corrosion of metallic iron and carbon steel.</title>
        <authorList>
            <person name="Iino T."/>
            <person name="Shono N."/>
            <person name="Ito K."/>
            <person name="Nakamura R."/>
            <person name="Sueoka K."/>
            <person name="Harayama S."/>
            <person name="Ohkuma M."/>
        </authorList>
    </citation>
    <scope>NUCLEOTIDE SEQUENCE [LARGE SCALE GENOMIC DNA]</scope>
    <source>
        <strain evidence="11 12">JCM 13498</strain>
    </source>
</reference>
<dbReference type="InterPro" id="IPR036804">
    <property type="entry name" value="CheR_N_sf"/>
</dbReference>
<dbReference type="OrthoDB" id="9816309at2"/>
<dbReference type="EC" id="2.1.1.80" evidence="2"/>
<dbReference type="RefSeq" id="WP_036984964.1">
    <property type="nucleotide sequence ID" value="NZ_BLAX01000001.1"/>
</dbReference>
<keyword evidence="6" id="KW-0378">Hydrolase</keyword>
<evidence type="ECO:0000256" key="7">
    <source>
        <dbReference type="SAM" id="MobiDB-lite"/>
    </source>
</evidence>
<gene>
    <name evidence="11" type="ORF">PbJCM13498_33840</name>
</gene>
<dbReference type="PROSITE" id="PS50122">
    <property type="entry name" value="CHEB"/>
    <property type="match status" value="1"/>
</dbReference>
<dbReference type="GO" id="GO:0008984">
    <property type="term" value="F:protein-glutamate methylesterase activity"/>
    <property type="evidence" value="ECO:0007669"/>
    <property type="project" value="InterPro"/>
</dbReference>
<dbReference type="InterPro" id="IPR029063">
    <property type="entry name" value="SAM-dependent_MTases_sf"/>
</dbReference>
<dbReference type="GO" id="GO:0000156">
    <property type="term" value="F:phosphorelay response regulator activity"/>
    <property type="evidence" value="ECO:0007669"/>
    <property type="project" value="InterPro"/>
</dbReference>
<feature type="domain" description="CheR-type methyltransferase" evidence="10">
    <location>
        <begin position="233"/>
        <end position="479"/>
    </location>
</feature>
<dbReference type="Gene3D" id="3.30.450.20">
    <property type="entry name" value="PAS domain"/>
    <property type="match status" value="1"/>
</dbReference>
<evidence type="ECO:0000256" key="5">
    <source>
        <dbReference type="ARBA" id="ARBA00022691"/>
    </source>
</evidence>
<keyword evidence="5" id="KW-0949">S-adenosyl-L-methionine</keyword>
<dbReference type="InterPro" id="IPR022642">
    <property type="entry name" value="CheR_C"/>
</dbReference>
<dbReference type="CDD" id="cd16434">
    <property type="entry name" value="CheB-CheR_fusion"/>
    <property type="match status" value="1"/>
</dbReference>
<sequence length="879" mass="99573">MGINKKKNDKQPTKIDTVSKTSNTKVLAETSKSTFPIVGIGASAGGLEALEQFFENMPENNGMAFVVIQHLDPDHVGIMPELLQRITPMKVLQATDDLKVKPNSVYVIPPNKSMSLLNDALHLFDPVETRGLRLPIDIFFRSLADDRNEKSIGIILSGMGSDGSQGLKAIKEKGGIVLVQEPESAKFDGMPRSAIGAVIADIVAAANELPNKLIAFLAFTPETKPAPVFDSKSQSNLDKIIILLREHSGHDFSNYKKNTLLRRIDRRKGIHQIDKIQNYVRFLQENPKEVEILFKELLIGVTSFFRDPAVWEELKEKVFPTLIKELPEGHVIRAWVPACSTGEEAYSLAIIFKEAMEKVNSHKNLTLQIFATDLDHDAIDKARKGFFASNIAADVSSERIQKFFNRESDGYRVINAIREMVVFAPQNVIKDPPFTKIDILTCRNMLIYMESDLQKKLLVLFNYSLNIGGFMVLGTAESLGAHLDGFHEVNPKLKIFKRTPTVLSPELVDFPSSFYRPKTIIPEKTTTKIVENIQSLADQFIIQNYAPASVLVNMNGDILYITGRTGKYLEPAAGKANWNIHAMARNGLRQVLPGAFRKAVQNTDPIVIKKLKIGSDKEFQLVNLSIQRIENPEALRGMVLILFEDVPTDSDYHSKDATKPKRTSTGRMKELELELQRSYEELQSTREEMQTSQEELKSINEELQSTNEELQSTNEELTTSKEEMQSLNEELQTVNIELQSKVNDHARSNDDMKNLLNSTEIATLFLDKELFIRRYTEQATKIFKLRDTDIGRPFTDLVTDLQYPEIENHARKVIKDLISNEMAIETTDHRWFNVRIMPYRTIDDRIDGLVMTFTDITRSKKLEMELKEANEALRKREGS</sequence>
<dbReference type="InterPro" id="IPR000780">
    <property type="entry name" value="CheR_MeTrfase"/>
</dbReference>
<evidence type="ECO:0000256" key="3">
    <source>
        <dbReference type="ARBA" id="ARBA00022603"/>
    </source>
</evidence>
<keyword evidence="6" id="KW-0145">Chemotaxis</keyword>
<dbReference type="PROSITE" id="PS50113">
    <property type="entry name" value="PAC"/>
    <property type="match status" value="1"/>
</dbReference>
<dbReference type="Gene3D" id="3.40.50.180">
    <property type="entry name" value="Methylesterase CheB, C-terminal domain"/>
    <property type="match status" value="1"/>
</dbReference>
<dbReference type="AlphaFoldDB" id="A0A5M4B3R1"/>
<evidence type="ECO:0000256" key="6">
    <source>
        <dbReference type="PROSITE-ProRule" id="PRU00050"/>
    </source>
</evidence>
<feature type="region of interest" description="Disordered" evidence="7">
    <location>
        <begin position="650"/>
        <end position="669"/>
    </location>
</feature>
<dbReference type="PROSITE" id="PS50123">
    <property type="entry name" value="CHER"/>
    <property type="match status" value="1"/>
</dbReference>
<feature type="active site" evidence="6">
    <location>
        <position position="43"/>
    </location>
</feature>
<feature type="domain" description="CheB-type methylesterase" evidence="9">
    <location>
        <begin position="31"/>
        <end position="220"/>
    </location>
</feature>
<comment type="catalytic activity">
    <reaction evidence="1">
        <text>L-glutamyl-[protein] + S-adenosyl-L-methionine = [protein]-L-glutamate 5-O-methyl ester + S-adenosyl-L-homocysteine</text>
        <dbReference type="Rhea" id="RHEA:24452"/>
        <dbReference type="Rhea" id="RHEA-COMP:10208"/>
        <dbReference type="Rhea" id="RHEA-COMP:10311"/>
        <dbReference type="ChEBI" id="CHEBI:29973"/>
        <dbReference type="ChEBI" id="CHEBI:57856"/>
        <dbReference type="ChEBI" id="CHEBI:59789"/>
        <dbReference type="ChEBI" id="CHEBI:82795"/>
        <dbReference type="EC" id="2.1.1.80"/>
    </reaction>
</comment>
<dbReference type="InterPro" id="IPR000673">
    <property type="entry name" value="Sig_transdc_resp-reg_Me-estase"/>
</dbReference>